<dbReference type="EMBL" id="FPBH01000021">
    <property type="protein sequence ID" value="SFU23457.1"/>
    <property type="molecule type" value="Genomic_DNA"/>
</dbReference>
<evidence type="ECO:0000313" key="2">
    <source>
        <dbReference type="Proteomes" id="UP000198844"/>
    </source>
</evidence>
<dbReference type="InterPro" id="IPR014985">
    <property type="entry name" value="WbqC"/>
</dbReference>
<dbReference type="Pfam" id="PF08889">
    <property type="entry name" value="WbqC"/>
    <property type="match status" value="1"/>
</dbReference>
<evidence type="ECO:0000313" key="1">
    <source>
        <dbReference type="EMBL" id="SFU23457.1"/>
    </source>
</evidence>
<name>A0A1I7EHT6_9BURK</name>
<organism evidence="1 2">
    <name type="scientific">Paraburkholderia aspalathi</name>
    <dbReference type="NCBI Taxonomy" id="1324617"/>
    <lineage>
        <taxon>Bacteria</taxon>
        <taxon>Pseudomonadati</taxon>
        <taxon>Pseudomonadota</taxon>
        <taxon>Betaproteobacteria</taxon>
        <taxon>Burkholderiales</taxon>
        <taxon>Burkholderiaceae</taxon>
        <taxon>Paraburkholderia</taxon>
    </lineage>
</organism>
<reference evidence="1 2" key="1">
    <citation type="submission" date="2016-10" db="EMBL/GenBank/DDBJ databases">
        <authorList>
            <person name="de Groot N.N."/>
        </authorList>
    </citation>
    <scope>NUCLEOTIDE SEQUENCE [LARGE SCALE GENOMIC DNA]</scope>
    <source>
        <strain evidence="1 2">LMG 27731</strain>
    </source>
</reference>
<proteinExistence type="predicted"/>
<dbReference type="RefSeq" id="WP_093640751.1">
    <property type="nucleotide sequence ID" value="NZ_FPBH01000021.1"/>
</dbReference>
<sequence length="236" mass="27112">MQADRRLAIMQPYFFPYLGYFQLMAEVDTFVIYDDVNFINRGWINRNQINLNGSAHLFTVPLKQASQNRLICDIELADDATWRGKIVKTIHQAYARSPQFERVFPLVEQIVQHSASNLGDYLRHSLMAVRDHLGLATQLVDTSRRYENKELKAQTRIIDICRRERATTYINAIGGLELYNRNDFEQHGIQLRFLRPALPRYVQAGKEFLAGLSIIDVLMCNDAATVTDMLKGGTLS</sequence>
<dbReference type="OrthoDB" id="3611744at2"/>
<dbReference type="Proteomes" id="UP000198844">
    <property type="component" value="Unassembled WGS sequence"/>
</dbReference>
<gene>
    <name evidence="1" type="ORF">SAMN05192563_102122</name>
</gene>
<accession>A0A1I7EHT6</accession>
<dbReference type="AlphaFoldDB" id="A0A1I7EHT6"/>
<protein>
    <submittedName>
        <fullName evidence="1">WbqC-like protein family protein</fullName>
    </submittedName>
</protein>